<dbReference type="FunFam" id="3.30.565.10:FF:000016">
    <property type="entry name" value="Chemotaxis protein CheA, putative"/>
    <property type="match status" value="1"/>
</dbReference>
<evidence type="ECO:0000256" key="1">
    <source>
        <dbReference type="ARBA" id="ARBA00000085"/>
    </source>
</evidence>
<organism evidence="17 18">
    <name type="scientific">Desulfoglaeba alkanexedens ALDC</name>
    <dbReference type="NCBI Taxonomy" id="980445"/>
    <lineage>
        <taxon>Bacteria</taxon>
        <taxon>Pseudomonadati</taxon>
        <taxon>Thermodesulfobacteriota</taxon>
        <taxon>Syntrophobacteria</taxon>
        <taxon>Syntrophobacterales</taxon>
        <taxon>Syntrophobacteraceae</taxon>
        <taxon>Desulfoglaeba</taxon>
    </lineage>
</organism>
<dbReference type="PRINTS" id="PR00344">
    <property type="entry name" value="BCTRLSENSOR"/>
</dbReference>
<dbReference type="SUPFAM" id="SSF160246">
    <property type="entry name" value="EspE N-terminal domain-like"/>
    <property type="match status" value="1"/>
</dbReference>
<dbReference type="GO" id="GO:0000155">
    <property type="term" value="F:phosphorelay sensor kinase activity"/>
    <property type="evidence" value="ECO:0007669"/>
    <property type="project" value="InterPro"/>
</dbReference>
<keyword evidence="5 12" id="KW-0597">Phosphoprotein</keyword>
<dbReference type="SUPFAM" id="SSF47226">
    <property type="entry name" value="Histidine-containing phosphotransfer domain, HPT domain"/>
    <property type="match status" value="1"/>
</dbReference>
<reference evidence="17 18" key="2">
    <citation type="submission" date="2019-05" db="EMBL/GenBank/DDBJ databases">
        <authorList>
            <person name="Suflita J.M."/>
            <person name="Marks C.R."/>
        </authorList>
    </citation>
    <scope>NUCLEOTIDE SEQUENCE [LARGE SCALE GENOMIC DNA]</scope>
    <source>
        <strain evidence="17 18">ALDC</strain>
    </source>
</reference>
<feature type="domain" description="CheW-like" evidence="15">
    <location>
        <begin position="596"/>
        <end position="731"/>
    </location>
</feature>
<evidence type="ECO:0000256" key="6">
    <source>
        <dbReference type="ARBA" id="ARBA00022679"/>
    </source>
</evidence>
<dbReference type="EMBL" id="CP040098">
    <property type="protein sequence ID" value="QCQ22680.1"/>
    <property type="molecule type" value="Genomic_DNA"/>
</dbReference>
<evidence type="ECO:0000256" key="10">
    <source>
        <dbReference type="ARBA" id="ARBA00023012"/>
    </source>
</evidence>
<accession>A0A4P8L485</accession>
<keyword evidence="6" id="KW-0808">Transferase</keyword>
<dbReference type="CDD" id="cd00731">
    <property type="entry name" value="CheA_reg"/>
    <property type="match status" value="1"/>
</dbReference>
<dbReference type="InterPro" id="IPR036061">
    <property type="entry name" value="CheW-like_dom_sf"/>
</dbReference>
<dbReference type="InterPro" id="IPR037257">
    <property type="entry name" value="T2SS_E_N_sf"/>
</dbReference>
<gene>
    <name evidence="17" type="ORF">FDQ92_11170</name>
</gene>
<protein>
    <recommendedName>
        <fullName evidence="3">Chemotaxis protein CheA</fullName>
        <ecNumber evidence="2">2.7.13.3</ecNumber>
    </recommendedName>
</protein>
<dbReference type="Gene3D" id="3.30.565.10">
    <property type="entry name" value="Histidine kinase-like ATPase, C-terminal domain"/>
    <property type="match status" value="1"/>
</dbReference>
<dbReference type="PROSITE" id="PS50109">
    <property type="entry name" value="HIS_KIN"/>
    <property type="match status" value="1"/>
</dbReference>
<evidence type="ECO:0000256" key="3">
    <source>
        <dbReference type="ARBA" id="ARBA00021495"/>
    </source>
</evidence>
<dbReference type="Gene3D" id="2.30.30.40">
    <property type="entry name" value="SH3 Domains"/>
    <property type="match status" value="1"/>
</dbReference>
<keyword evidence="8" id="KW-0418">Kinase</keyword>
<dbReference type="OrthoDB" id="9803176at2"/>
<dbReference type="CDD" id="cd00088">
    <property type="entry name" value="HPT"/>
    <property type="match status" value="1"/>
</dbReference>
<dbReference type="Pfam" id="PF02518">
    <property type="entry name" value="HATPase_c"/>
    <property type="match status" value="1"/>
</dbReference>
<dbReference type="PROSITE" id="PS50851">
    <property type="entry name" value="CHEW"/>
    <property type="match status" value="1"/>
</dbReference>
<evidence type="ECO:0000259" key="15">
    <source>
        <dbReference type="PROSITE" id="PS50851"/>
    </source>
</evidence>
<keyword evidence="9" id="KW-0067">ATP-binding</keyword>
<evidence type="ECO:0000256" key="2">
    <source>
        <dbReference type="ARBA" id="ARBA00012438"/>
    </source>
</evidence>
<dbReference type="SMART" id="SM00260">
    <property type="entry name" value="CheW"/>
    <property type="match status" value="1"/>
</dbReference>
<evidence type="ECO:0000256" key="7">
    <source>
        <dbReference type="ARBA" id="ARBA00022741"/>
    </source>
</evidence>
<keyword evidence="18" id="KW-1185">Reference proteome</keyword>
<dbReference type="Pfam" id="PF01627">
    <property type="entry name" value="Hpt"/>
    <property type="match status" value="1"/>
</dbReference>
<feature type="region of interest" description="Disordered" evidence="13">
    <location>
        <begin position="89"/>
        <end position="125"/>
    </location>
</feature>
<dbReference type="Proteomes" id="UP000298602">
    <property type="component" value="Chromosome"/>
</dbReference>
<dbReference type="InterPro" id="IPR004105">
    <property type="entry name" value="CheA-like_dim"/>
</dbReference>
<dbReference type="PROSITE" id="PS50894">
    <property type="entry name" value="HPT"/>
    <property type="match status" value="1"/>
</dbReference>
<dbReference type="AlphaFoldDB" id="A0A4P8L485"/>
<dbReference type="InterPro" id="IPR002545">
    <property type="entry name" value="CheW-lke_dom"/>
</dbReference>
<feature type="domain" description="HPt" evidence="16">
    <location>
        <begin position="142"/>
        <end position="246"/>
    </location>
</feature>
<keyword evidence="4" id="KW-0145">Chemotaxis</keyword>
<comment type="catalytic activity">
    <reaction evidence="1">
        <text>ATP + protein L-histidine = ADP + protein N-phospho-L-histidine.</text>
        <dbReference type="EC" id="2.7.13.3"/>
    </reaction>
</comment>
<dbReference type="CDD" id="cd16916">
    <property type="entry name" value="HATPase_CheA-like"/>
    <property type="match status" value="1"/>
</dbReference>
<dbReference type="SUPFAM" id="SSF47384">
    <property type="entry name" value="Homodimeric domain of signal transducing histidine kinase"/>
    <property type="match status" value="1"/>
</dbReference>
<dbReference type="SMART" id="SM00387">
    <property type="entry name" value="HATPase_c"/>
    <property type="match status" value="1"/>
</dbReference>
<dbReference type="Gene3D" id="1.20.120.160">
    <property type="entry name" value="HPT domain"/>
    <property type="match status" value="1"/>
</dbReference>
<evidence type="ECO:0000313" key="17">
    <source>
        <dbReference type="EMBL" id="QCQ22680.1"/>
    </source>
</evidence>
<dbReference type="InterPro" id="IPR004358">
    <property type="entry name" value="Sig_transdc_His_kin-like_C"/>
</dbReference>
<dbReference type="SUPFAM" id="SSF55874">
    <property type="entry name" value="ATPase domain of HSP90 chaperone/DNA topoisomerase II/histidine kinase"/>
    <property type="match status" value="1"/>
</dbReference>
<evidence type="ECO:0000256" key="5">
    <source>
        <dbReference type="ARBA" id="ARBA00022553"/>
    </source>
</evidence>
<dbReference type="Pfam" id="PF01584">
    <property type="entry name" value="CheW"/>
    <property type="match status" value="1"/>
</dbReference>
<proteinExistence type="predicted"/>
<dbReference type="SMART" id="SM01231">
    <property type="entry name" value="H-kinase_dim"/>
    <property type="match status" value="1"/>
</dbReference>
<evidence type="ECO:0000256" key="12">
    <source>
        <dbReference type="PROSITE-ProRule" id="PRU00110"/>
    </source>
</evidence>
<evidence type="ECO:0000256" key="11">
    <source>
        <dbReference type="ARBA" id="ARBA00035100"/>
    </source>
</evidence>
<dbReference type="KEGG" id="dax:FDQ92_11170"/>
<dbReference type="SMART" id="SM00073">
    <property type="entry name" value="HPT"/>
    <property type="match status" value="1"/>
</dbReference>
<dbReference type="InterPro" id="IPR037006">
    <property type="entry name" value="CheA-like_homodim_sf"/>
</dbReference>
<dbReference type="GO" id="GO:0005737">
    <property type="term" value="C:cytoplasm"/>
    <property type="evidence" value="ECO:0007669"/>
    <property type="project" value="InterPro"/>
</dbReference>
<feature type="domain" description="Histidine kinase" evidence="14">
    <location>
        <begin position="393"/>
        <end position="594"/>
    </location>
</feature>
<dbReference type="InterPro" id="IPR003594">
    <property type="entry name" value="HATPase_dom"/>
</dbReference>
<dbReference type="PANTHER" id="PTHR43395:SF10">
    <property type="entry name" value="CHEMOTAXIS PROTEIN CHEA"/>
    <property type="match status" value="1"/>
</dbReference>
<evidence type="ECO:0000259" key="14">
    <source>
        <dbReference type="PROSITE" id="PS50109"/>
    </source>
</evidence>
<name>A0A4P8L485_9BACT</name>
<dbReference type="InterPro" id="IPR051315">
    <property type="entry name" value="Bact_Chemotaxis_CheA"/>
</dbReference>
<dbReference type="SUPFAM" id="SSF50341">
    <property type="entry name" value="CheW-like"/>
    <property type="match status" value="1"/>
</dbReference>
<keyword evidence="7" id="KW-0547">Nucleotide-binding</keyword>
<evidence type="ECO:0000256" key="9">
    <source>
        <dbReference type="ARBA" id="ARBA00022840"/>
    </source>
</evidence>
<evidence type="ECO:0000259" key="16">
    <source>
        <dbReference type="PROSITE" id="PS50894"/>
    </source>
</evidence>
<feature type="modified residue" description="Phosphohistidine" evidence="12">
    <location>
        <position position="189"/>
    </location>
</feature>
<dbReference type="Gene3D" id="1.10.287.560">
    <property type="entry name" value="Histidine kinase CheA-like, homodimeric domain"/>
    <property type="match status" value="1"/>
</dbReference>
<evidence type="ECO:0000313" key="18">
    <source>
        <dbReference type="Proteomes" id="UP000298602"/>
    </source>
</evidence>
<keyword evidence="10" id="KW-0902">Two-component regulatory system</keyword>
<reference evidence="17 18" key="1">
    <citation type="submission" date="2019-05" db="EMBL/GenBank/DDBJ databases">
        <title>The Complete Genome Sequence of the n-alkane-degrading Desulfoglaeba alkanexedens ALDC reveals multiple alkylsuccinate synthase gene clusters.</title>
        <authorList>
            <person name="Callaghan A.V."/>
            <person name="Davidova I.A."/>
            <person name="Duncan K.E."/>
            <person name="Morris B."/>
            <person name="McInerney M.J."/>
        </authorList>
    </citation>
    <scope>NUCLEOTIDE SEQUENCE [LARGE SCALE GENOMIC DNA]</scope>
    <source>
        <strain evidence="17 18">ALDC</strain>
    </source>
</reference>
<dbReference type="InterPro" id="IPR036890">
    <property type="entry name" value="HATPase_C_sf"/>
</dbReference>
<dbReference type="GO" id="GO:0006935">
    <property type="term" value="P:chemotaxis"/>
    <property type="evidence" value="ECO:0007669"/>
    <property type="project" value="UniProtKB-KW"/>
</dbReference>
<dbReference type="EC" id="2.7.13.3" evidence="2"/>
<dbReference type="InterPro" id="IPR036641">
    <property type="entry name" value="HPT_dom_sf"/>
</dbReference>
<evidence type="ECO:0000256" key="13">
    <source>
        <dbReference type="SAM" id="MobiDB-lite"/>
    </source>
</evidence>
<evidence type="ECO:0000256" key="4">
    <source>
        <dbReference type="ARBA" id="ARBA00022500"/>
    </source>
</evidence>
<dbReference type="RefSeq" id="WP_137424964.1">
    <property type="nucleotide sequence ID" value="NZ_CP040098.1"/>
</dbReference>
<sequence>MTKNGDVHGIALEILNRLTNGVVMGADDLMGIGDCLNLLDELEGRPDLPEEWSETIQEVKKRFNRIILEESPDVDHDWRAIQEMLSDLAGEGQSQDRGADLGGSTGENGSVSLGGAPAEAEATSAVSEILESQAPEAGSEELEVQDPELLRDFVEEAKEHLASIEINMISLEADPDDKEAVNEVFRPFHSIKGVAGFLNLKGIHELTHEVENLLDEARSGHIKITDALIDLVLNAVDILKVLLGELEDASSGREGAGISMHLVRGFMERVRRFRPDAEGKALREVPQIGKILVDQGVIEPERLEEAAERSRRSNRRIGEELVSEGLVAPQDLGRALRQQRHLKEGAASVRVDTMKLDGLVDMVGELVIAQSMVLQNPEVQGIKDQKFQKDAVQLRRITAELQRISMSLRMVPIKSTFQKMIRLVRDLSHKSGKEVTLVMRGEETEIDRNMVEEIYEPLVHMIRNSLDHGIEMPQERIKAGKEPTGTISLSAEQKGGNIIIELQDDGRGLDVEKIRSRAVERGLISPEDVLEDKDIYELIFQAGFSTKDEITDVSGRGVGMDVVRKSVEGLRGKLEVSSRPGRGTLFVLKLPLTMAIIDGMVIRVGKERYVIPTVALKESLRPARENYLTVQGRGEMIMVRDHLMSLIRLHELLDVEPQHRHPWDALVLVVTEDTRSYCLLADEIIGRQEVVIKSLGGSLRNVKGISGGAILGDGKVALIIDVKGLLSSYEEGARDVAEPHRRVA</sequence>
<comment type="function">
    <text evidence="11">Involved in the transmission of sensory signals from the chemoreceptors to the flagellar motors. CheA is autophosphorylated; it can transfer its phosphate group to either CheB or CheY.</text>
</comment>
<dbReference type="InterPro" id="IPR008207">
    <property type="entry name" value="Sig_transdc_His_kin_Hpt_dom"/>
</dbReference>
<dbReference type="InterPro" id="IPR005467">
    <property type="entry name" value="His_kinase_dom"/>
</dbReference>
<dbReference type="InterPro" id="IPR036097">
    <property type="entry name" value="HisK_dim/P_sf"/>
</dbReference>
<dbReference type="PANTHER" id="PTHR43395">
    <property type="entry name" value="SENSOR HISTIDINE KINASE CHEA"/>
    <property type="match status" value="1"/>
</dbReference>
<dbReference type="Pfam" id="PF02895">
    <property type="entry name" value="H-kinase_dim"/>
    <property type="match status" value="1"/>
</dbReference>
<evidence type="ECO:0000256" key="8">
    <source>
        <dbReference type="ARBA" id="ARBA00022777"/>
    </source>
</evidence>
<dbReference type="GO" id="GO:0005524">
    <property type="term" value="F:ATP binding"/>
    <property type="evidence" value="ECO:0007669"/>
    <property type="project" value="UniProtKB-KW"/>
</dbReference>